<accession>A0A917WQU2</accession>
<dbReference type="InterPro" id="IPR012347">
    <property type="entry name" value="Ferritin-like"/>
</dbReference>
<dbReference type="PRINTS" id="PR01346">
    <property type="entry name" value="HELNAPAPROT"/>
</dbReference>
<dbReference type="PANTHER" id="PTHR42932:SF1">
    <property type="entry name" value="GENERAL STRESS PROTEIN 20U"/>
    <property type="match status" value="1"/>
</dbReference>
<dbReference type="EMBL" id="BMLG01000001">
    <property type="protein sequence ID" value="GGM22045.1"/>
    <property type="molecule type" value="Genomic_DNA"/>
</dbReference>
<evidence type="ECO:0000313" key="4">
    <source>
        <dbReference type="EMBL" id="GGM22045.1"/>
    </source>
</evidence>
<dbReference type="PANTHER" id="PTHR42932">
    <property type="entry name" value="GENERAL STRESS PROTEIN 20U"/>
    <property type="match status" value="1"/>
</dbReference>
<dbReference type="OrthoDB" id="9797023at2"/>
<organism evidence="4 5">
    <name type="scientific">Paraliobacillus quinghaiensis</name>
    <dbReference type="NCBI Taxonomy" id="470815"/>
    <lineage>
        <taxon>Bacteria</taxon>
        <taxon>Bacillati</taxon>
        <taxon>Bacillota</taxon>
        <taxon>Bacilli</taxon>
        <taxon>Bacillales</taxon>
        <taxon>Bacillaceae</taxon>
        <taxon>Paraliobacillus</taxon>
    </lineage>
</organism>
<name>A0A917WQU2_9BACI</name>
<dbReference type="PROSITE" id="PS00818">
    <property type="entry name" value="DPS_1"/>
    <property type="match status" value="1"/>
</dbReference>
<gene>
    <name evidence="4" type="ORF">GCM10011351_04890</name>
</gene>
<dbReference type="Gene3D" id="1.20.1260.10">
    <property type="match status" value="1"/>
</dbReference>
<dbReference type="PIRSF" id="PIRSF005900">
    <property type="entry name" value="Dps"/>
    <property type="match status" value="1"/>
</dbReference>
<dbReference type="RefSeq" id="WP_117151947.1">
    <property type="nucleotide sequence ID" value="NZ_BMLG01000001.1"/>
</dbReference>
<keyword evidence="5" id="KW-1185">Reference proteome</keyword>
<evidence type="ECO:0000256" key="2">
    <source>
        <dbReference type="RuleBase" id="RU003875"/>
    </source>
</evidence>
<dbReference type="InterPro" id="IPR009078">
    <property type="entry name" value="Ferritin-like_SF"/>
</dbReference>
<sequence length="150" mass="17617">MQENKKLVQLLNHELSNIAVLYIKLHRYHWYVKGSEFFTLHEVFEAHYTELAKDFDELAERILAIGGKPFATMEKYLETTSIKEAEADDEEAEIVRHLSKDYRQVIKEIREKVIPEAGNANDLPTEDLLIGMLTKLEKYVWMLEAYQKSK</sequence>
<reference evidence="4" key="1">
    <citation type="journal article" date="2014" name="Int. J. Syst. Evol. Microbiol.">
        <title>Complete genome sequence of Corynebacterium casei LMG S-19264T (=DSM 44701T), isolated from a smear-ripened cheese.</title>
        <authorList>
            <consortium name="US DOE Joint Genome Institute (JGI-PGF)"/>
            <person name="Walter F."/>
            <person name="Albersmeier A."/>
            <person name="Kalinowski J."/>
            <person name="Ruckert C."/>
        </authorList>
    </citation>
    <scope>NUCLEOTIDE SEQUENCE</scope>
    <source>
        <strain evidence="4">CGMCC 1.6333</strain>
    </source>
</reference>
<protein>
    <submittedName>
        <fullName evidence="4">DNA starvation/stationary phase protection protein</fullName>
    </submittedName>
</protein>
<dbReference type="GO" id="GO:0016722">
    <property type="term" value="F:oxidoreductase activity, acting on metal ions"/>
    <property type="evidence" value="ECO:0007669"/>
    <property type="project" value="InterPro"/>
</dbReference>
<dbReference type="Proteomes" id="UP000618460">
    <property type="component" value="Unassembled WGS sequence"/>
</dbReference>
<evidence type="ECO:0000313" key="5">
    <source>
        <dbReference type="Proteomes" id="UP000618460"/>
    </source>
</evidence>
<comment type="similarity">
    <text evidence="1 2">Belongs to the Dps family.</text>
</comment>
<comment type="caution">
    <text evidence="4">The sequence shown here is derived from an EMBL/GenBank/DDBJ whole genome shotgun (WGS) entry which is preliminary data.</text>
</comment>
<dbReference type="InterPro" id="IPR008331">
    <property type="entry name" value="Ferritin_DPS_dom"/>
</dbReference>
<dbReference type="SUPFAM" id="SSF47240">
    <property type="entry name" value="Ferritin-like"/>
    <property type="match status" value="1"/>
</dbReference>
<dbReference type="GO" id="GO:0008199">
    <property type="term" value="F:ferric iron binding"/>
    <property type="evidence" value="ECO:0007669"/>
    <property type="project" value="InterPro"/>
</dbReference>
<dbReference type="PROSITE" id="PS00819">
    <property type="entry name" value="DPS_2"/>
    <property type="match status" value="1"/>
</dbReference>
<evidence type="ECO:0000256" key="1">
    <source>
        <dbReference type="ARBA" id="ARBA00009497"/>
    </source>
</evidence>
<dbReference type="InterPro" id="IPR023188">
    <property type="entry name" value="DPS_DNA-bd_CS"/>
</dbReference>
<dbReference type="Pfam" id="PF00210">
    <property type="entry name" value="Ferritin"/>
    <property type="match status" value="1"/>
</dbReference>
<dbReference type="CDD" id="cd01043">
    <property type="entry name" value="DPS"/>
    <property type="match status" value="1"/>
</dbReference>
<reference evidence="4" key="2">
    <citation type="submission" date="2020-09" db="EMBL/GenBank/DDBJ databases">
        <authorList>
            <person name="Sun Q."/>
            <person name="Zhou Y."/>
        </authorList>
    </citation>
    <scope>NUCLEOTIDE SEQUENCE</scope>
    <source>
        <strain evidence="4">CGMCC 1.6333</strain>
    </source>
</reference>
<evidence type="ECO:0000259" key="3">
    <source>
        <dbReference type="Pfam" id="PF00210"/>
    </source>
</evidence>
<feature type="domain" description="Ferritin/DPS" evidence="3">
    <location>
        <begin position="9"/>
        <end position="146"/>
    </location>
</feature>
<proteinExistence type="inferred from homology"/>
<dbReference type="InterPro" id="IPR002177">
    <property type="entry name" value="DPS_DNA-bd"/>
</dbReference>
<dbReference type="AlphaFoldDB" id="A0A917WQU2"/>